<dbReference type="PANTHER" id="PTHR11207:SF0">
    <property type="entry name" value="RIBONUCLEASE 3"/>
    <property type="match status" value="1"/>
</dbReference>
<dbReference type="Pfam" id="PF00035">
    <property type="entry name" value="dsrm"/>
    <property type="match status" value="1"/>
</dbReference>
<keyword evidence="8" id="KW-0479">Metal-binding</keyword>
<dbReference type="AlphaFoldDB" id="A0A6I4TJC7"/>
<keyword evidence="3 8" id="KW-0507">mRNA processing</keyword>
<dbReference type="Pfam" id="PF14622">
    <property type="entry name" value="Ribonucleas_3_3"/>
    <property type="match status" value="1"/>
</dbReference>
<feature type="binding site" evidence="8">
    <location>
        <position position="136"/>
    </location>
    <ligand>
        <name>Mg(2+)</name>
        <dbReference type="ChEBI" id="CHEBI:18420"/>
    </ligand>
</feature>
<dbReference type="GO" id="GO:0004525">
    <property type="term" value="F:ribonuclease III activity"/>
    <property type="evidence" value="ECO:0007669"/>
    <property type="project" value="UniProtKB-UniRule"/>
</dbReference>
<dbReference type="GO" id="GO:0019843">
    <property type="term" value="F:rRNA binding"/>
    <property type="evidence" value="ECO:0007669"/>
    <property type="project" value="UniProtKB-KW"/>
</dbReference>
<feature type="domain" description="DRBM" evidence="9">
    <location>
        <begin position="175"/>
        <end position="243"/>
    </location>
</feature>
<proteinExistence type="inferred from homology"/>
<dbReference type="GO" id="GO:0003725">
    <property type="term" value="F:double-stranded RNA binding"/>
    <property type="evidence" value="ECO:0007669"/>
    <property type="project" value="TreeGrafter"/>
</dbReference>
<keyword evidence="7 8" id="KW-0694">RNA-binding</keyword>
<evidence type="ECO:0000256" key="5">
    <source>
        <dbReference type="ARBA" id="ARBA00022759"/>
    </source>
</evidence>
<evidence type="ECO:0000256" key="4">
    <source>
        <dbReference type="ARBA" id="ARBA00022722"/>
    </source>
</evidence>
<keyword evidence="8" id="KW-0819">tRNA processing</keyword>
<dbReference type="PROSITE" id="PS50137">
    <property type="entry name" value="DS_RBD"/>
    <property type="match status" value="1"/>
</dbReference>
<keyword evidence="12" id="KW-1185">Reference proteome</keyword>
<keyword evidence="8" id="KW-0698">rRNA processing</keyword>
<accession>A0A6I4TJC7</accession>
<dbReference type="Gene3D" id="3.30.160.20">
    <property type="match status" value="1"/>
</dbReference>
<dbReference type="SUPFAM" id="SSF54768">
    <property type="entry name" value="dsRNA-binding domain-like"/>
    <property type="match status" value="1"/>
</dbReference>
<dbReference type="OrthoDB" id="9805026at2"/>
<dbReference type="CDD" id="cd00593">
    <property type="entry name" value="RIBOc"/>
    <property type="match status" value="1"/>
</dbReference>
<dbReference type="GO" id="GO:0010468">
    <property type="term" value="P:regulation of gene expression"/>
    <property type="evidence" value="ECO:0007669"/>
    <property type="project" value="TreeGrafter"/>
</dbReference>
<evidence type="ECO:0000313" key="11">
    <source>
        <dbReference type="EMBL" id="MXO95310.1"/>
    </source>
</evidence>
<dbReference type="NCBIfam" id="TIGR02191">
    <property type="entry name" value="RNaseIII"/>
    <property type="match status" value="1"/>
</dbReference>
<dbReference type="PROSITE" id="PS50142">
    <property type="entry name" value="RNASE_3_2"/>
    <property type="match status" value="1"/>
</dbReference>
<dbReference type="InterPro" id="IPR000999">
    <property type="entry name" value="RNase_III_dom"/>
</dbReference>
<evidence type="ECO:0000259" key="9">
    <source>
        <dbReference type="PROSITE" id="PS50137"/>
    </source>
</evidence>
<dbReference type="SUPFAM" id="SSF69065">
    <property type="entry name" value="RNase III domain-like"/>
    <property type="match status" value="1"/>
</dbReference>
<keyword evidence="8" id="KW-0699">rRNA-binding</keyword>
<dbReference type="GO" id="GO:0006364">
    <property type="term" value="P:rRNA processing"/>
    <property type="evidence" value="ECO:0007669"/>
    <property type="project" value="UniProtKB-UniRule"/>
</dbReference>
<dbReference type="InterPro" id="IPR014720">
    <property type="entry name" value="dsRBD_dom"/>
</dbReference>
<evidence type="ECO:0000256" key="6">
    <source>
        <dbReference type="ARBA" id="ARBA00022801"/>
    </source>
</evidence>
<feature type="active site" evidence="8">
    <location>
        <position position="139"/>
    </location>
</feature>
<keyword evidence="5 8" id="KW-0255">Endonuclease</keyword>
<dbReference type="PROSITE" id="PS00517">
    <property type="entry name" value="RNASE_3_1"/>
    <property type="match status" value="1"/>
</dbReference>
<evidence type="ECO:0000256" key="7">
    <source>
        <dbReference type="ARBA" id="ARBA00022884"/>
    </source>
</evidence>
<evidence type="ECO:0000259" key="10">
    <source>
        <dbReference type="PROSITE" id="PS50142"/>
    </source>
</evidence>
<dbReference type="GO" id="GO:0006397">
    <property type="term" value="P:mRNA processing"/>
    <property type="evidence" value="ECO:0007669"/>
    <property type="project" value="UniProtKB-UniRule"/>
</dbReference>
<evidence type="ECO:0000313" key="12">
    <source>
        <dbReference type="Proteomes" id="UP000432727"/>
    </source>
</evidence>
<dbReference type="Gene3D" id="1.10.1520.10">
    <property type="entry name" value="Ribonuclease III domain"/>
    <property type="match status" value="1"/>
</dbReference>
<organism evidence="11 12">
    <name type="scientific">Qipengyuania aquimaris</name>
    <dbReference type="NCBI Taxonomy" id="255984"/>
    <lineage>
        <taxon>Bacteria</taxon>
        <taxon>Pseudomonadati</taxon>
        <taxon>Pseudomonadota</taxon>
        <taxon>Alphaproteobacteria</taxon>
        <taxon>Sphingomonadales</taxon>
        <taxon>Erythrobacteraceae</taxon>
        <taxon>Qipengyuania</taxon>
    </lineage>
</organism>
<evidence type="ECO:0000256" key="1">
    <source>
        <dbReference type="ARBA" id="ARBA00000109"/>
    </source>
</evidence>
<dbReference type="HAMAP" id="MF_00104">
    <property type="entry name" value="RNase_III"/>
    <property type="match status" value="1"/>
</dbReference>
<protein>
    <recommendedName>
        <fullName evidence="8">Ribonuclease 3</fullName>
        <ecNumber evidence="8">3.1.26.3</ecNumber>
    </recommendedName>
    <alternativeName>
        <fullName evidence="8">Ribonuclease III</fullName>
        <shortName evidence="8">RNase III</shortName>
    </alternativeName>
</protein>
<comment type="subunit">
    <text evidence="8">Homodimer.</text>
</comment>
<keyword evidence="8" id="KW-0963">Cytoplasm</keyword>
<dbReference type="CDD" id="cd10845">
    <property type="entry name" value="DSRM_RNAse_III_family"/>
    <property type="match status" value="1"/>
</dbReference>
<dbReference type="GO" id="GO:0005737">
    <property type="term" value="C:cytoplasm"/>
    <property type="evidence" value="ECO:0007669"/>
    <property type="project" value="UniProtKB-SubCell"/>
</dbReference>
<comment type="caution">
    <text evidence="11">The sequence shown here is derived from an EMBL/GenBank/DDBJ whole genome shotgun (WGS) entry which is preliminary data.</text>
</comment>
<keyword evidence="8" id="KW-0460">Magnesium</keyword>
<comment type="catalytic activity">
    <reaction evidence="1 8">
        <text>Endonucleolytic cleavage to 5'-phosphomonoester.</text>
        <dbReference type="EC" id="3.1.26.3"/>
    </reaction>
</comment>
<dbReference type="GO" id="GO:0008033">
    <property type="term" value="P:tRNA processing"/>
    <property type="evidence" value="ECO:0007669"/>
    <property type="project" value="UniProtKB-KW"/>
</dbReference>
<dbReference type="SMART" id="SM00535">
    <property type="entry name" value="RIBOc"/>
    <property type="match status" value="1"/>
</dbReference>
<dbReference type="PANTHER" id="PTHR11207">
    <property type="entry name" value="RIBONUCLEASE III"/>
    <property type="match status" value="1"/>
</dbReference>
<dbReference type="SMART" id="SM00358">
    <property type="entry name" value="DSRM"/>
    <property type="match status" value="1"/>
</dbReference>
<dbReference type="GO" id="GO:0046872">
    <property type="term" value="F:metal ion binding"/>
    <property type="evidence" value="ECO:0007669"/>
    <property type="project" value="UniProtKB-KW"/>
</dbReference>
<sequence>MAFALDVVHGSTLGPDWRRHLSGLDPGARVWLEKTGFSVNDDALWRAALTHGSMGEKRDYERLEFLGDRVLGLSIAHWLFEQSEAPEGKLAQRLNAIVSREMCATVARGIGLSDHIRISKQARADGGRDSDNILGDVMESLLGAQFIDNGFEEARKLVHLLWRPALESGAGESKHPKSALQEWAAGCRRKPPEYEVIDRSGPDHAAKFTVRVKVHKVGEAEATAGSKGEAEKAAAKAFMEKYA</sequence>
<feature type="binding site" evidence="8">
    <location>
        <position position="139"/>
    </location>
    <ligand>
        <name>Mg(2+)</name>
        <dbReference type="ChEBI" id="CHEBI:18420"/>
    </ligand>
</feature>
<dbReference type="EC" id="3.1.26.3" evidence="8"/>
<keyword evidence="6 8" id="KW-0378">Hydrolase</keyword>
<feature type="binding site" evidence="8">
    <location>
        <position position="64"/>
    </location>
    <ligand>
        <name>Mg(2+)</name>
        <dbReference type="ChEBI" id="CHEBI:18420"/>
    </ligand>
</feature>
<dbReference type="InterPro" id="IPR036389">
    <property type="entry name" value="RNase_III_sf"/>
</dbReference>
<keyword evidence="4 8" id="KW-0540">Nuclease</keyword>
<comment type="similarity">
    <text evidence="2">Belongs to the ribonuclease III family.</text>
</comment>
<evidence type="ECO:0000256" key="3">
    <source>
        <dbReference type="ARBA" id="ARBA00022664"/>
    </source>
</evidence>
<reference evidence="11 12" key="1">
    <citation type="submission" date="2019-12" db="EMBL/GenBank/DDBJ databases">
        <title>Genomic-based taxomic classification of the family Erythrobacteraceae.</title>
        <authorList>
            <person name="Xu L."/>
        </authorList>
    </citation>
    <scope>NUCLEOTIDE SEQUENCE [LARGE SCALE GENOMIC DNA]</scope>
    <source>
        <strain evidence="11 12">JCM 12189</strain>
    </source>
</reference>
<comment type="subcellular location">
    <subcellularLocation>
        <location evidence="8">Cytoplasm</location>
    </subcellularLocation>
</comment>
<name>A0A6I4TJC7_9SPHN</name>
<gene>
    <name evidence="8 11" type="primary">rnc</name>
    <name evidence="11" type="ORF">GRI34_02605</name>
</gene>
<evidence type="ECO:0000256" key="2">
    <source>
        <dbReference type="ARBA" id="ARBA00010183"/>
    </source>
</evidence>
<dbReference type="InterPro" id="IPR011907">
    <property type="entry name" value="RNase_III"/>
</dbReference>
<dbReference type="EMBL" id="WTYI01000001">
    <property type="protein sequence ID" value="MXO95310.1"/>
    <property type="molecule type" value="Genomic_DNA"/>
</dbReference>
<dbReference type="Proteomes" id="UP000432727">
    <property type="component" value="Unassembled WGS sequence"/>
</dbReference>
<feature type="domain" description="RNase III" evidence="10">
    <location>
        <begin position="28"/>
        <end position="150"/>
    </location>
</feature>
<comment type="function">
    <text evidence="8">Digests double-stranded RNA. Involved in the processing of primary rRNA transcript to yield the immediate precursors to the large and small rRNAs (23S and 16S). Processes some mRNAs, and tRNAs when they are encoded in the rRNA operon. Processes pre-crRNA and tracrRNA of type II CRISPR loci if present in the organism.</text>
</comment>
<comment type="cofactor">
    <cofactor evidence="8">
        <name>Mg(2+)</name>
        <dbReference type="ChEBI" id="CHEBI:18420"/>
    </cofactor>
</comment>
<evidence type="ECO:0000256" key="8">
    <source>
        <dbReference type="HAMAP-Rule" id="MF_00104"/>
    </source>
</evidence>
<feature type="active site" evidence="8">
    <location>
        <position position="68"/>
    </location>
</feature>